<evidence type="ECO:0000313" key="2">
    <source>
        <dbReference type="Proteomes" id="UP000319438"/>
    </source>
</evidence>
<name>A0A0N9PV85_9VIRU</name>
<protein>
    <submittedName>
        <fullName evidence="1">Uncharacterized protein</fullName>
    </submittedName>
</protein>
<organism evidence="1 2">
    <name type="scientific">Port-miou virus</name>
    <dbReference type="NCBI Taxonomy" id="1733873"/>
    <lineage>
        <taxon>Viruses</taxon>
        <taxon>Varidnaviria</taxon>
        <taxon>Bamfordvirae</taxon>
        <taxon>Nucleocytoviricota</taxon>
        <taxon>Megaviricetes</taxon>
        <taxon>Pimascovirales</taxon>
        <taxon>Pimascovirales incertae sedis</taxon>
        <taxon>Marseilleviridae</taxon>
        <taxon>Losannavirus</taxon>
        <taxon>Losannavirus lausannense</taxon>
        <taxon>Lausannevirus</taxon>
    </lineage>
</organism>
<evidence type="ECO:0000313" key="1">
    <source>
        <dbReference type="EMBL" id="ALH06710.1"/>
    </source>
</evidence>
<accession>A0A0N9PV85</accession>
<dbReference type="EMBL" id="KT428292">
    <property type="protein sequence ID" value="ALH06710.1"/>
    <property type="molecule type" value="Genomic_DNA"/>
</dbReference>
<reference evidence="1" key="1">
    <citation type="journal article" date="2015" name="Genome Announc.">
        <title>Complete Genome Sequence of a New Member of the Marseilleviridae Recovered from the Brackish Submarine Spring in the Cassis Port-Miou Calanque, France.</title>
        <authorList>
            <person name="Doutre G."/>
            <person name="Arfib B."/>
            <person name="Rochette P."/>
            <person name="Claverie J.M."/>
            <person name="Bonin P."/>
            <person name="Abergel C."/>
        </authorList>
    </citation>
    <scope>NUCLEOTIDE SEQUENCE [LARGE SCALE GENOMIC DNA]</scope>
    <source>
        <strain evidence="1">1</strain>
    </source>
</reference>
<gene>
    <name evidence="1" type="ORF">PMV_012</name>
</gene>
<dbReference type="Proteomes" id="UP000319438">
    <property type="component" value="Segment"/>
</dbReference>
<proteinExistence type="predicted"/>
<sequence length="95" mass="10593">MSLVYSVSFSAVGSVESNKDKRLAILEKKGDTVTFSFLPVSLSSGKVKYPICLGCGTPVIWSKGKCRCGNLVEKESTKYKIKNTKQRFQHTTWQI</sequence>